<accession>Q9AL91</accession>
<dbReference type="NCBIfam" id="NF033113">
    <property type="entry name" value="halo_ClmS"/>
    <property type="match status" value="1"/>
</dbReference>
<reference evidence="5" key="1">
    <citation type="submission" date="2002-04" db="EMBL/GenBank/DDBJ databases">
        <title>Streptomyces venezuelae halogenase.</title>
        <authorList>
            <person name="Piraee M."/>
            <person name="Vining L.C."/>
        </authorList>
    </citation>
    <scope>NUCLEOTIDE SEQUENCE</scope>
</reference>
<keyword evidence="1" id="KW-0560">Oxidoreductase</keyword>
<reference evidence="6" key="2">
    <citation type="journal article" date="2010" name="J. Mol. Biol.">
        <title>Chloramphenicol biosynthesis: the structure of CmlS, a flavin-dependent halogenase showing a covalent flavin-aspartate bond.</title>
        <authorList>
            <person name="Podzelinska K."/>
            <person name="Latimer R."/>
            <person name="Bhattacharya A."/>
            <person name="Vining L.C."/>
            <person name="Zechel D.L."/>
            <person name="Jia Z."/>
        </authorList>
    </citation>
    <scope>X-RAY CRYSTALLOGRAPHY (2.20 ANGSTROMS) IN COMPLEX WITH FAD</scope>
</reference>
<feature type="binding site" evidence="6">
    <location>
        <position position="39"/>
    </location>
    <ligand>
        <name>FAD</name>
        <dbReference type="ChEBI" id="CHEBI:57692"/>
    </ligand>
</feature>
<proteinExistence type="evidence at protein level"/>
<dbReference type="Gene3D" id="3.50.50.60">
    <property type="entry name" value="FAD/NAD(P)-binding domain"/>
    <property type="match status" value="1"/>
</dbReference>
<organism evidence="5">
    <name type="scientific">Streptomyces venezuelae</name>
    <dbReference type="NCBI Taxonomy" id="54571"/>
    <lineage>
        <taxon>Bacteria</taxon>
        <taxon>Bacillati</taxon>
        <taxon>Actinomycetota</taxon>
        <taxon>Actinomycetes</taxon>
        <taxon>Kitasatosporales</taxon>
        <taxon>Streptomycetaceae</taxon>
        <taxon>Streptomyces</taxon>
    </lineage>
</organism>
<feature type="binding site" evidence="6">
    <location>
        <position position="107"/>
    </location>
    <ligand>
        <name>FAD</name>
        <dbReference type="ChEBI" id="CHEBI:57692"/>
    </ligand>
</feature>
<dbReference type="Pfam" id="PF22045">
    <property type="entry name" value="CmlS_C"/>
    <property type="match status" value="1"/>
</dbReference>
<keyword evidence="6" id="KW-0002">3D-structure</keyword>
<feature type="binding site" evidence="6">
    <location>
        <position position="14"/>
    </location>
    <ligand>
        <name>FAD</name>
        <dbReference type="ChEBI" id="CHEBI:57692"/>
    </ligand>
</feature>
<feature type="binding site" evidence="6">
    <location>
        <position position="277"/>
    </location>
    <ligand>
        <name>FAD</name>
        <dbReference type="ChEBI" id="CHEBI:57692"/>
        <note>covalent</note>
    </ligand>
</feature>
<keyword evidence="6" id="KW-0274">FAD</keyword>
<dbReference type="Pfam" id="PF01494">
    <property type="entry name" value="FAD_binding_3"/>
    <property type="match status" value="1"/>
</dbReference>
<dbReference type="PRINTS" id="PR00420">
    <property type="entry name" value="RNGMNOXGNASE"/>
</dbReference>
<name>Q9AL91_STRVZ</name>
<feature type="domain" description="Chloramphenicol halogenase CmlS C-terminal" evidence="4">
    <location>
        <begin position="448"/>
        <end position="565"/>
    </location>
</feature>
<feature type="binding site" evidence="6">
    <location>
        <position position="311"/>
    </location>
    <ligand>
        <name>FAD</name>
        <dbReference type="ChEBI" id="CHEBI:57692"/>
    </ligand>
</feature>
<dbReference type="PDB" id="3I3L">
    <property type="method" value="X-ray"/>
    <property type="resolution" value="2.20 A"/>
    <property type="chains" value="A=1-577"/>
</dbReference>
<feature type="binding site" evidence="6">
    <location>
        <position position="41"/>
    </location>
    <ligand>
        <name>FAD</name>
        <dbReference type="ChEBI" id="CHEBI:57692"/>
    </ligand>
</feature>
<dbReference type="PDBsum" id="3I3L"/>
<sequence>MTRSKVAIIGGGPAGSVAGLTLHKLGHDVTIYERSAFPRYRVGESLLPGTMSILNRLGLQEKIDAQNYVKKPSATFLWGQDQAPWTFSFAAPKVAPWVFDHAVQVKREEFDKLLLDEARSRGITVHEETPVTDVDLSDPDRVVLTVRRGGESVTVESDFVIDAGGSGGPISRKLGVRQYDEFYRNFAVWSYFKLKDPFEGDLKGTTYSITFEDGWVWMIPIKDDLYSVGLVVDRSKSAEVREQGADAFYSSTLAKCAKAMDILGGAEQVDEVRIVQDWSYDTEVFSADRFFLCGDAACFTDPIFRRSVLFSQGVHLASQSAVSAAAAIDRITRHGDEKDAVHAWYNRTYREAYEQYHQFLASFYTFASFTEPDSEFWRKRRITESDDDRLTRKKWFESLAGNGPEDPSGTVASFRDRASTMIAIGRHQRPELSDDFSEAELNPARVRWISDLTKRLNSITRFKWTGGKAVLKQHYRVEPIGFRLEQREVLANGEGLDMAQYPMDDEARQIFQDLAEEEFGYKTLVKRLGAVGRQELSTQIVVRLMEAGLLTGYDAQGEKVFVQGRLHFGGVGVEYEV</sequence>
<dbReference type="SUPFAM" id="SSF51905">
    <property type="entry name" value="FAD/NAD(P)-binding domain"/>
    <property type="match status" value="1"/>
</dbReference>
<dbReference type="GO" id="GO:0071949">
    <property type="term" value="F:FAD binding"/>
    <property type="evidence" value="ECO:0007669"/>
    <property type="project" value="InterPro"/>
</dbReference>
<evidence type="ECO:0000256" key="1">
    <source>
        <dbReference type="ARBA" id="ARBA00023002"/>
    </source>
</evidence>
<protein>
    <submittedName>
        <fullName evidence="5">Alkylhalidase CmlS</fullName>
    </submittedName>
</protein>
<feature type="binding site" evidence="6">
    <location>
        <position position="131"/>
    </location>
    <ligand>
        <name>FAD</name>
        <dbReference type="ChEBI" id="CHEBI:57692"/>
    </ligand>
</feature>
<dbReference type="GO" id="GO:0016491">
    <property type="term" value="F:oxidoreductase activity"/>
    <property type="evidence" value="ECO:0007669"/>
    <property type="project" value="UniProtKB-KW"/>
</dbReference>
<dbReference type="InterPro" id="IPR053908">
    <property type="entry name" value="CmlS_C"/>
</dbReference>
<dbReference type="AlphaFoldDB" id="Q9AL91"/>
<feature type="binding site" evidence="6">
    <location>
        <position position="33"/>
    </location>
    <ligand>
        <name>FAD</name>
        <dbReference type="ChEBI" id="CHEBI:57692"/>
    </ligand>
</feature>
<evidence type="ECO:0000313" key="5">
    <source>
        <dbReference type="EMBL" id="AAK08979.2"/>
    </source>
</evidence>
<dbReference type="InterPro" id="IPR002938">
    <property type="entry name" value="FAD-bd"/>
</dbReference>
<feature type="binding site" evidence="6">
    <location>
        <position position="45"/>
    </location>
    <ligand>
        <name>FAD</name>
        <dbReference type="ChEBI" id="CHEBI:57692"/>
    </ligand>
</feature>
<evidence type="ECO:0000256" key="2">
    <source>
        <dbReference type="ARBA" id="ARBA00038396"/>
    </source>
</evidence>
<keyword evidence="6" id="KW-0285">Flavoprotein</keyword>
<dbReference type="InterPro" id="IPR036188">
    <property type="entry name" value="FAD/NAD-bd_sf"/>
</dbReference>
<feature type="binding site" evidence="6">
    <location>
        <position position="34"/>
    </location>
    <ligand>
        <name>FAD</name>
        <dbReference type="ChEBI" id="CHEBI:57692"/>
    </ligand>
</feature>
<evidence type="ECO:0007829" key="6">
    <source>
        <dbReference type="PDB" id="3I3L"/>
    </source>
</evidence>
<dbReference type="EMBL" id="AY026946">
    <property type="protein sequence ID" value="AAK08979.2"/>
    <property type="molecule type" value="Genomic_DNA"/>
</dbReference>
<keyword evidence="6" id="KW-0547">Nucleotide-binding</keyword>
<dbReference type="EvolutionaryTrace" id="Q9AL91"/>
<evidence type="ECO:0000259" key="3">
    <source>
        <dbReference type="Pfam" id="PF01494"/>
    </source>
</evidence>
<feature type="domain" description="FAD-binding" evidence="3">
    <location>
        <begin position="4"/>
        <end position="302"/>
    </location>
</feature>
<comment type="similarity">
    <text evidence="2">Belongs to the flavin-dependent halogenase family. Bacterial tryptophan halogenase subfamily.</text>
</comment>
<dbReference type="PANTHER" id="PTHR43747:SF5">
    <property type="entry name" value="FAD-BINDING DOMAIN-CONTAINING PROTEIN"/>
    <property type="match status" value="1"/>
</dbReference>
<dbReference type="SMR" id="Q9AL91"/>
<feature type="binding site" evidence="6">
    <location>
        <position position="295"/>
    </location>
    <ligand>
        <name>FAD</name>
        <dbReference type="ChEBI" id="CHEBI:57692"/>
    </ligand>
</feature>
<dbReference type="PANTHER" id="PTHR43747">
    <property type="entry name" value="FAD-BINDING PROTEIN"/>
    <property type="match status" value="1"/>
</dbReference>
<dbReference type="InterPro" id="IPR050816">
    <property type="entry name" value="Flavin-dep_Halogenase_NPB"/>
</dbReference>
<evidence type="ECO:0000259" key="4">
    <source>
        <dbReference type="Pfam" id="PF22045"/>
    </source>
</evidence>
<feature type="binding site" evidence="6">
    <location>
        <position position="314"/>
    </location>
    <ligand>
        <name>FAD</name>
        <dbReference type="ChEBI" id="CHEBI:57692"/>
    </ligand>
</feature>